<protein>
    <recommendedName>
        <fullName evidence="4">DUF3188 domain-containing protein</fullName>
    </recommendedName>
</protein>
<dbReference type="EMBL" id="CZAU01000012">
    <property type="protein sequence ID" value="CUP47765.1"/>
    <property type="molecule type" value="Genomic_DNA"/>
</dbReference>
<sequence length="57" mass="6328">MRYIIGIIAGGILLMGAVGGMENDTLNLVYSLKMMVIGAILIYGCYMREKQTRNKTK</sequence>
<evidence type="ECO:0000313" key="2">
    <source>
        <dbReference type="EMBL" id="CUP47765.1"/>
    </source>
</evidence>
<dbReference type="RefSeq" id="WP_155512779.1">
    <property type="nucleotide sequence ID" value="NZ_BAABXM010000001.1"/>
</dbReference>
<reference evidence="2 3" key="1">
    <citation type="submission" date="2015-09" db="EMBL/GenBank/DDBJ databases">
        <authorList>
            <consortium name="Pathogen Informatics"/>
        </authorList>
    </citation>
    <scope>NUCLEOTIDE SEQUENCE [LARGE SCALE GENOMIC DNA]</scope>
    <source>
        <strain evidence="2 3">2789STDY5834908</strain>
    </source>
</reference>
<dbReference type="AlphaFoldDB" id="A0A174NP48"/>
<accession>A0A174NP48</accession>
<keyword evidence="1" id="KW-1133">Transmembrane helix</keyword>
<dbReference type="Proteomes" id="UP000095564">
    <property type="component" value="Unassembled WGS sequence"/>
</dbReference>
<proteinExistence type="predicted"/>
<keyword evidence="1" id="KW-0472">Membrane</keyword>
<gene>
    <name evidence="2" type="ORF">ERS852520_01441</name>
</gene>
<keyword evidence="1" id="KW-0812">Transmembrane</keyword>
<feature type="transmembrane region" description="Helical" evidence="1">
    <location>
        <begin position="30"/>
        <end position="47"/>
    </location>
</feature>
<evidence type="ECO:0000313" key="3">
    <source>
        <dbReference type="Proteomes" id="UP000095564"/>
    </source>
</evidence>
<evidence type="ECO:0008006" key="4">
    <source>
        <dbReference type="Google" id="ProtNLM"/>
    </source>
</evidence>
<organism evidence="2 3">
    <name type="scientific">Anaerostipes hadrus</name>
    <dbReference type="NCBI Taxonomy" id="649756"/>
    <lineage>
        <taxon>Bacteria</taxon>
        <taxon>Bacillati</taxon>
        <taxon>Bacillota</taxon>
        <taxon>Clostridia</taxon>
        <taxon>Lachnospirales</taxon>
        <taxon>Lachnospiraceae</taxon>
        <taxon>Anaerostipes</taxon>
    </lineage>
</organism>
<evidence type="ECO:0000256" key="1">
    <source>
        <dbReference type="SAM" id="Phobius"/>
    </source>
</evidence>
<name>A0A174NP48_ANAHA</name>